<dbReference type="RefSeq" id="WP_143043998.1">
    <property type="nucleotide sequence ID" value="NZ_FNDJ01000020.1"/>
</dbReference>
<evidence type="ECO:0000256" key="1">
    <source>
        <dbReference type="SAM" id="MobiDB-lite"/>
    </source>
</evidence>
<dbReference type="AlphaFoldDB" id="A0A1G9G353"/>
<proteinExistence type="predicted"/>
<evidence type="ECO:0000313" key="2">
    <source>
        <dbReference type="EMBL" id="SDK95060.1"/>
    </source>
</evidence>
<dbReference type="EMBL" id="FNDJ01000020">
    <property type="protein sequence ID" value="SDK95060.1"/>
    <property type="molecule type" value="Genomic_DNA"/>
</dbReference>
<dbReference type="STRING" id="633440.SAMN05421869_120158"/>
<name>A0A1G9G353_9ACTN</name>
<dbReference type="Proteomes" id="UP000199202">
    <property type="component" value="Unassembled WGS sequence"/>
</dbReference>
<organism evidence="2 3">
    <name type="scientific">Nonomuraea jiangxiensis</name>
    <dbReference type="NCBI Taxonomy" id="633440"/>
    <lineage>
        <taxon>Bacteria</taxon>
        <taxon>Bacillati</taxon>
        <taxon>Actinomycetota</taxon>
        <taxon>Actinomycetes</taxon>
        <taxon>Streptosporangiales</taxon>
        <taxon>Streptosporangiaceae</taxon>
        <taxon>Nonomuraea</taxon>
    </lineage>
</organism>
<protein>
    <recommendedName>
        <fullName evidence="4">Coenzyme PQQ synthesis protein A</fullName>
    </recommendedName>
</protein>
<accession>A0A1G9G353</accession>
<sequence length="51" mass="6021">MSERKGREDERPTRRRAGHERARGAETIWHKPAYQVVEASMEMSAYFLADR</sequence>
<evidence type="ECO:0008006" key="4">
    <source>
        <dbReference type="Google" id="ProtNLM"/>
    </source>
</evidence>
<feature type="region of interest" description="Disordered" evidence="1">
    <location>
        <begin position="1"/>
        <end position="24"/>
    </location>
</feature>
<feature type="compositionally biased region" description="Basic and acidic residues" evidence="1">
    <location>
        <begin position="1"/>
        <end position="12"/>
    </location>
</feature>
<reference evidence="2 3" key="1">
    <citation type="submission" date="2016-10" db="EMBL/GenBank/DDBJ databases">
        <authorList>
            <person name="de Groot N.N."/>
        </authorList>
    </citation>
    <scope>NUCLEOTIDE SEQUENCE [LARGE SCALE GENOMIC DNA]</scope>
    <source>
        <strain evidence="2 3">CGMCC 4.6533</strain>
    </source>
</reference>
<evidence type="ECO:0000313" key="3">
    <source>
        <dbReference type="Proteomes" id="UP000199202"/>
    </source>
</evidence>
<keyword evidence="3" id="KW-1185">Reference proteome</keyword>
<gene>
    <name evidence="2" type="ORF">SAMN05421869_120158</name>
</gene>